<feature type="transmembrane region" description="Helical" evidence="2">
    <location>
        <begin position="239"/>
        <end position="258"/>
    </location>
</feature>
<dbReference type="HOGENOM" id="CLU_1063099_0_0_1"/>
<evidence type="ECO:0000313" key="3">
    <source>
        <dbReference type="EnsemblPlants" id="OGLUM03G22730.1"/>
    </source>
</evidence>
<keyword evidence="2" id="KW-0812">Transmembrane</keyword>
<reference evidence="3" key="2">
    <citation type="submission" date="2018-05" db="EMBL/GenBank/DDBJ databases">
        <title>OgluRS3 (Oryza glumaepatula Reference Sequence Version 3).</title>
        <authorList>
            <person name="Zhang J."/>
            <person name="Kudrna D."/>
            <person name="Lee S."/>
            <person name="Talag J."/>
            <person name="Welchert J."/>
            <person name="Wing R.A."/>
        </authorList>
    </citation>
    <scope>NUCLEOTIDE SEQUENCE [LARGE SCALE GENOMIC DNA]</scope>
</reference>
<feature type="compositionally biased region" description="Low complexity" evidence="1">
    <location>
        <begin position="31"/>
        <end position="47"/>
    </location>
</feature>
<feature type="compositionally biased region" description="Low complexity" evidence="1">
    <location>
        <begin position="55"/>
        <end position="64"/>
    </location>
</feature>
<keyword evidence="4" id="KW-1185">Reference proteome</keyword>
<reference evidence="3" key="1">
    <citation type="submission" date="2015-04" db="UniProtKB">
        <authorList>
            <consortium name="EnsemblPlants"/>
        </authorList>
    </citation>
    <scope>IDENTIFICATION</scope>
</reference>
<name>A0A0D9Z942_9ORYZ</name>
<keyword evidence="2" id="KW-1133">Transmembrane helix</keyword>
<evidence type="ECO:0000256" key="2">
    <source>
        <dbReference type="SAM" id="Phobius"/>
    </source>
</evidence>
<dbReference type="Gramene" id="OGLUM03G22730.1">
    <property type="protein sequence ID" value="OGLUM03G22730.1"/>
    <property type="gene ID" value="OGLUM03G22730"/>
</dbReference>
<protein>
    <submittedName>
        <fullName evidence="3">Uncharacterized protein</fullName>
    </submittedName>
</protein>
<dbReference type="Proteomes" id="UP000026961">
    <property type="component" value="Chromosome 3"/>
</dbReference>
<dbReference type="AlphaFoldDB" id="A0A0D9Z942"/>
<proteinExistence type="predicted"/>
<organism evidence="3">
    <name type="scientific">Oryza glumipatula</name>
    <dbReference type="NCBI Taxonomy" id="40148"/>
    <lineage>
        <taxon>Eukaryota</taxon>
        <taxon>Viridiplantae</taxon>
        <taxon>Streptophyta</taxon>
        <taxon>Embryophyta</taxon>
        <taxon>Tracheophyta</taxon>
        <taxon>Spermatophyta</taxon>
        <taxon>Magnoliopsida</taxon>
        <taxon>Liliopsida</taxon>
        <taxon>Poales</taxon>
        <taxon>Poaceae</taxon>
        <taxon>BOP clade</taxon>
        <taxon>Oryzoideae</taxon>
        <taxon>Oryzeae</taxon>
        <taxon>Oryzinae</taxon>
        <taxon>Oryza</taxon>
    </lineage>
</organism>
<evidence type="ECO:0000256" key="1">
    <source>
        <dbReference type="SAM" id="MobiDB-lite"/>
    </source>
</evidence>
<keyword evidence="2" id="KW-0472">Membrane</keyword>
<feature type="region of interest" description="Disordered" evidence="1">
    <location>
        <begin position="31"/>
        <end position="96"/>
    </location>
</feature>
<evidence type="ECO:0000313" key="4">
    <source>
        <dbReference type="Proteomes" id="UP000026961"/>
    </source>
</evidence>
<dbReference type="EnsemblPlants" id="OGLUM03G22730.1">
    <property type="protein sequence ID" value="OGLUM03G22730.1"/>
    <property type="gene ID" value="OGLUM03G22730"/>
</dbReference>
<sequence length="262" mass="28518">MIRTGTTRGLSTGGEQWKPLSSFLLLLLPSPPEAASASPSPSPSVDSLPPPPPQLRGSSRSSLPTHAAAAPRRNGSSISSARKRTRRQTVGVQTARLRTARAASALPARLEQAGCARVRTPAFARRLAGGRSMVAARGMAHVPRTSARAAALSHATSFSSCRRWASSMSTPRAEDSSPLREGVIWTKWPEELMLPSPEQIHGSSTLTASHVWWLSRLQFVCSFELEHALSLLAQRIGSWMHLVMILQYVFCLFLNELLMHCH</sequence>
<accession>A0A0D9Z942</accession>